<keyword evidence="11" id="KW-1185">Reference proteome</keyword>
<dbReference type="Proteomes" id="UP000614490">
    <property type="component" value="Unassembled WGS sequence"/>
</dbReference>
<name>A0A931HSY9_9BACI</name>
<comment type="caution">
    <text evidence="10">The sequence shown here is derived from an EMBL/GenBank/DDBJ whole genome shotgun (WGS) entry which is preliminary data.</text>
</comment>
<reference evidence="10 11" key="1">
    <citation type="journal article" date="2005" name="Int. J. Syst. Evol. Microbiol.">
        <title>Halobacillus yeomjeoni sp. nov., isolated from a marine solar saltern in Korea.</title>
        <authorList>
            <person name="Yoon J.H."/>
            <person name="Kang S.J."/>
            <person name="Lee C.H."/>
            <person name="Oh H.W."/>
            <person name="Oh T.K."/>
        </authorList>
    </citation>
    <scope>NUCLEOTIDE SEQUENCE [LARGE SCALE GENOMIC DNA]</scope>
    <source>
        <strain evidence="10 11">KCTC 3957</strain>
    </source>
</reference>
<dbReference type="Gene3D" id="3.30.240.20">
    <property type="entry name" value="bsu07140 like domains"/>
    <property type="match status" value="2"/>
</dbReference>
<keyword evidence="4 7" id="KW-0812">Transmembrane</keyword>
<accession>A0A931HSY9</accession>
<evidence type="ECO:0000259" key="8">
    <source>
        <dbReference type="Pfam" id="PF04239"/>
    </source>
</evidence>
<comment type="similarity">
    <text evidence="2">Belongs to the UPF0702 family.</text>
</comment>
<proteinExistence type="inferred from homology"/>
<evidence type="ECO:0000256" key="6">
    <source>
        <dbReference type="ARBA" id="ARBA00023136"/>
    </source>
</evidence>
<feature type="transmembrane region" description="Helical" evidence="7">
    <location>
        <begin position="58"/>
        <end position="78"/>
    </location>
</feature>
<sequence length="225" mass="25427">MNFVDITIESLFGFAALFVMTKVLGKTQITQITAFDFIAALVLGELVGNALYDDEVGILQIGFAVFIWSVLIYVTEIITEKFKGTRNLLEGHPSLVIHKGKIDRNQLKKNNLDINQLQHLLRSKDVFSMREVEYAILETDGTISVLKKTPYQSVTQLDLNLPPAPVPLPTTLITDGEVLWDNLEEAGLSENWLKQQLQTQNVKDPKEVLYAEYKHGDTELYILSF</sequence>
<evidence type="ECO:0000256" key="3">
    <source>
        <dbReference type="ARBA" id="ARBA00022475"/>
    </source>
</evidence>
<feature type="domain" description="YetF-like N-terminal transmembrane" evidence="9">
    <location>
        <begin position="4"/>
        <end position="78"/>
    </location>
</feature>
<dbReference type="PANTHER" id="PTHR34582">
    <property type="entry name" value="UPF0702 TRANSMEMBRANE PROTEIN YCAP"/>
    <property type="match status" value="1"/>
</dbReference>
<feature type="transmembrane region" description="Helical" evidence="7">
    <location>
        <begin position="32"/>
        <end position="52"/>
    </location>
</feature>
<dbReference type="AlphaFoldDB" id="A0A931HSY9"/>
<evidence type="ECO:0000313" key="10">
    <source>
        <dbReference type="EMBL" id="MBH0228818.1"/>
    </source>
</evidence>
<evidence type="ECO:0000256" key="5">
    <source>
        <dbReference type="ARBA" id="ARBA00022989"/>
    </source>
</evidence>
<organism evidence="10 11">
    <name type="scientific">Halobacillus yeomjeoni</name>
    <dbReference type="NCBI Taxonomy" id="311194"/>
    <lineage>
        <taxon>Bacteria</taxon>
        <taxon>Bacillati</taxon>
        <taxon>Bacillota</taxon>
        <taxon>Bacilli</taxon>
        <taxon>Bacillales</taxon>
        <taxon>Bacillaceae</taxon>
        <taxon>Halobacillus</taxon>
    </lineage>
</organism>
<dbReference type="InterPro" id="IPR023090">
    <property type="entry name" value="UPF0702_alpha/beta_dom_sf"/>
</dbReference>
<feature type="domain" description="YetF C-terminal" evidence="8">
    <location>
        <begin position="81"/>
        <end position="214"/>
    </location>
</feature>
<evidence type="ECO:0000256" key="1">
    <source>
        <dbReference type="ARBA" id="ARBA00004651"/>
    </source>
</evidence>
<dbReference type="PANTHER" id="PTHR34582:SF5">
    <property type="entry name" value="UPF0702 TRANSMEMBRANE PROTEIN YETF"/>
    <property type="match status" value="1"/>
</dbReference>
<dbReference type="RefSeq" id="WP_197315464.1">
    <property type="nucleotide sequence ID" value="NZ_JADZSC010000001.1"/>
</dbReference>
<evidence type="ECO:0000256" key="7">
    <source>
        <dbReference type="SAM" id="Phobius"/>
    </source>
</evidence>
<feature type="transmembrane region" description="Helical" evidence="7">
    <location>
        <begin position="6"/>
        <end position="25"/>
    </location>
</feature>
<comment type="subcellular location">
    <subcellularLocation>
        <location evidence="1">Cell membrane</location>
        <topology evidence="1">Multi-pass membrane protein</topology>
    </subcellularLocation>
</comment>
<evidence type="ECO:0000259" key="9">
    <source>
        <dbReference type="Pfam" id="PF20730"/>
    </source>
</evidence>
<keyword evidence="5 7" id="KW-1133">Transmembrane helix</keyword>
<dbReference type="GO" id="GO:0005886">
    <property type="term" value="C:plasma membrane"/>
    <property type="evidence" value="ECO:0007669"/>
    <property type="project" value="UniProtKB-SubCell"/>
</dbReference>
<dbReference type="Pfam" id="PF04239">
    <property type="entry name" value="DUF421"/>
    <property type="match status" value="1"/>
</dbReference>
<dbReference type="Pfam" id="PF20730">
    <property type="entry name" value="YetF_N"/>
    <property type="match status" value="1"/>
</dbReference>
<evidence type="ECO:0000256" key="2">
    <source>
        <dbReference type="ARBA" id="ARBA00006448"/>
    </source>
</evidence>
<protein>
    <submittedName>
        <fullName evidence="10">DUF421 domain-containing protein</fullName>
    </submittedName>
</protein>
<gene>
    <name evidence="10" type="ORF">H0267_01215</name>
</gene>
<dbReference type="InterPro" id="IPR048454">
    <property type="entry name" value="YetF_N"/>
</dbReference>
<evidence type="ECO:0000256" key="4">
    <source>
        <dbReference type="ARBA" id="ARBA00022692"/>
    </source>
</evidence>
<dbReference type="EMBL" id="JADZSC010000001">
    <property type="protein sequence ID" value="MBH0228818.1"/>
    <property type="molecule type" value="Genomic_DNA"/>
</dbReference>
<keyword evidence="6 7" id="KW-0472">Membrane</keyword>
<keyword evidence="3" id="KW-1003">Cell membrane</keyword>
<dbReference type="InterPro" id="IPR007353">
    <property type="entry name" value="DUF421"/>
</dbReference>
<evidence type="ECO:0000313" key="11">
    <source>
        <dbReference type="Proteomes" id="UP000614490"/>
    </source>
</evidence>